<organism evidence="2 4">
    <name type="scientific">Clostridium beijerinckii</name>
    <name type="common">Clostridium MP</name>
    <dbReference type="NCBI Taxonomy" id="1520"/>
    <lineage>
        <taxon>Bacteria</taxon>
        <taxon>Bacillati</taxon>
        <taxon>Bacillota</taxon>
        <taxon>Clostridia</taxon>
        <taxon>Eubacteriales</taxon>
        <taxon>Clostridiaceae</taxon>
        <taxon>Clostridium</taxon>
    </lineage>
</organism>
<dbReference type="Proteomes" id="UP000587880">
    <property type="component" value="Unassembled WGS sequence"/>
</dbReference>
<comment type="caution">
    <text evidence="2">The sequence shown here is derived from an EMBL/GenBank/DDBJ whole genome shotgun (WGS) entry which is preliminary data.</text>
</comment>
<dbReference type="RefSeq" id="WP_077839020.1">
    <property type="nucleotide sequence ID" value="NZ_JABAGD010000041.1"/>
</dbReference>
<dbReference type="Proteomes" id="UP001193748">
    <property type="component" value="Unassembled WGS sequence"/>
</dbReference>
<proteinExistence type="predicted"/>
<feature type="compositionally biased region" description="Basic and acidic residues" evidence="1">
    <location>
        <begin position="147"/>
        <end position="157"/>
    </location>
</feature>
<dbReference type="EMBL" id="JABAGD010000041">
    <property type="protein sequence ID" value="NMF06805.1"/>
    <property type="molecule type" value="Genomic_DNA"/>
</dbReference>
<gene>
    <name evidence="3" type="ORF">B0H41_002029</name>
    <name evidence="2" type="ORF">HF849_19070</name>
</gene>
<evidence type="ECO:0000256" key="1">
    <source>
        <dbReference type="SAM" id="MobiDB-lite"/>
    </source>
</evidence>
<reference evidence="3" key="3">
    <citation type="journal article" date="2022" name="Nat. Biotechnol.">
        <title>Carbon-negative production of acetone and isopropanol by gas fermentation at industrial pilot scale.</title>
        <authorList>
            <person name="Liew F.E."/>
            <person name="Nogle R."/>
            <person name="Abdalla T."/>
            <person name="Rasor B.J."/>
            <person name="Canter C."/>
            <person name="Jensen R.O."/>
            <person name="Wang L."/>
            <person name="Strutz J."/>
            <person name="Chirania P."/>
            <person name="De Tissera S."/>
            <person name="Mueller A.P."/>
            <person name="Ruan Z."/>
            <person name="Gao A."/>
            <person name="Tran L."/>
            <person name="Engle N.L."/>
            <person name="Bromley J.C."/>
            <person name="Daniell J."/>
            <person name="Conrado R."/>
            <person name="Tschaplinski T.J."/>
            <person name="Giannone R.J."/>
            <person name="Hettich R.L."/>
            <person name="Karim A.S."/>
            <person name="Simpson S.D."/>
            <person name="Brown S.D."/>
            <person name="Leang C."/>
            <person name="Jewett M.C."/>
            <person name="Kopke M."/>
        </authorList>
    </citation>
    <scope>NUCLEOTIDE SEQUENCE</scope>
    <source>
        <strain evidence="3">DJ080</strain>
    </source>
</reference>
<accession>A0A7Y8ZWG3</accession>
<evidence type="ECO:0000313" key="2">
    <source>
        <dbReference type="EMBL" id="NMF06805.1"/>
    </source>
</evidence>
<reference evidence="2 4" key="1">
    <citation type="submission" date="2020-04" db="EMBL/GenBank/DDBJ databases">
        <authorList>
            <person name="Hitch T.C.A."/>
            <person name="Wylensek D."/>
            <person name="Clavel T."/>
        </authorList>
    </citation>
    <scope>NUCLEOTIDE SEQUENCE [LARGE SCALE GENOMIC DNA]</scope>
    <source>
        <strain evidence="2 4">WB01_NA02</strain>
    </source>
</reference>
<reference evidence="3" key="2">
    <citation type="submission" date="2020-05" db="EMBL/GenBank/DDBJ databases">
        <authorList>
            <person name="Brown S."/>
            <person name="Huntemann M."/>
            <person name="Clum A."/>
            <person name="Spunde A."/>
            <person name="Palaniappan K."/>
            <person name="Ritter S."/>
            <person name="Mikhailova N."/>
            <person name="Chen I.-M."/>
            <person name="Stamatis D."/>
            <person name="Reddy T."/>
            <person name="O'Malley R."/>
            <person name="Daum C."/>
            <person name="Shapiro N."/>
            <person name="Ivanova N."/>
            <person name="Kyrpides N."/>
            <person name="Woyke T."/>
        </authorList>
    </citation>
    <scope>NUCLEOTIDE SEQUENCE</scope>
    <source>
        <strain evidence="3">DJ080</strain>
    </source>
</reference>
<evidence type="ECO:0000313" key="4">
    <source>
        <dbReference type="Proteomes" id="UP000587880"/>
    </source>
</evidence>
<evidence type="ECO:0000313" key="3">
    <source>
        <dbReference type="EMBL" id="NRT88350.1"/>
    </source>
</evidence>
<feature type="compositionally biased region" description="Low complexity" evidence="1">
    <location>
        <begin position="130"/>
        <end position="146"/>
    </location>
</feature>
<dbReference type="AlphaFoldDB" id="A0A7Y8ZWG3"/>
<name>A0A7Y8ZWG3_CLOBE</name>
<sequence length="185" mass="21086">MIKSNYNLEETMEFKGWNNFENLARACGYSSCGKNDNGDNIEDEFENSECRDIPNGFQDVDPQLFILIGEILGNILSGRLPFNVQNALGNWLQLVGQVIETYNAQQQYFQGGPGRYFDPKNYNVSNPFCSSSQNTNSSKNKPNKSTNDIKKKNSEEDMDSKIKHLELSLNDLREEIKAIKKLLEK</sequence>
<protein>
    <submittedName>
        <fullName evidence="2">Uncharacterized protein</fullName>
    </submittedName>
</protein>
<feature type="region of interest" description="Disordered" evidence="1">
    <location>
        <begin position="127"/>
        <end position="157"/>
    </location>
</feature>
<dbReference type="EMBL" id="JABSWW010000001">
    <property type="protein sequence ID" value="NRT88350.1"/>
    <property type="molecule type" value="Genomic_DNA"/>
</dbReference>